<reference evidence="10" key="1">
    <citation type="submission" date="2022-11" db="UniProtKB">
        <authorList>
            <consortium name="WormBaseParasite"/>
        </authorList>
    </citation>
    <scope>IDENTIFICATION</scope>
</reference>
<dbReference type="GO" id="GO:0016020">
    <property type="term" value="C:membrane"/>
    <property type="evidence" value="ECO:0007669"/>
    <property type="project" value="UniProtKB-SubCell"/>
</dbReference>
<evidence type="ECO:0000313" key="9">
    <source>
        <dbReference type="Proteomes" id="UP000887566"/>
    </source>
</evidence>
<keyword evidence="4 8" id="KW-0808">Transferase</keyword>
<comment type="subcellular location">
    <subcellularLocation>
        <location evidence="1">Membrane</location>
        <topology evidence="1">Single-pass membrane protein</topology>
    </subcellularLocation>
</comment>
<dbReference type="EC" id="2.4.1.-" evidence="8"/>
<comment type="similarity">
    <text evidence="2 8">Belongs to the glycosyltransferase 92 family.</text>
</comment>
<keyword evidence="7" id="KW-0472">Membrane</keyword>
<name>A0A914WRI8_9BILA</name>
<proteinExistence type="inferred from homology"/>
<dbReference type="Pfam" id="PF01697">
    <property type="entry name" value="Glyco_transf_92"/>
    <property type="match status" value="1"/>
</dbReference>
<dbReference type="InterPro" id="IPR008166">
    <property type="entry name" value="Glyco_transf_92"/>
</dbReference>
<evidence type="ECO:0000313" key="10">
    <source>
        <dbReference type="WBParaSite" id="PSAMB.scaffold463size50280.g6153.t1"/>
    </source>
</evidence>
<sequence>MKLRSWLFRVALIYCASLLLFSIFEWAELNRQAELPVLPSNHHAKQEILNATIPPAVSTAASRYIFGRTDNKWVRIAYTSFQVLVFSAYLDLRSSDSGMGKTPAVRLPIIMESKHKDEWLKESMFVCYFPQLNASVNAHLYEQCENHDQRYGSFIANCFVDISWTENLSSVQLRPSKSADRDGHHEIVISKSLVVKERPPFNTTVCVHSPIFGHAYSSEYIVRYVELTRLLGAEHFIFYIASGSARRFEDQRLLGVLRYYEASGLATIVDFGLPIDRPSDIWYHGQSSAVQDCIYRSVGSTNFLVLTDLDEFIVPLASVNWNTMFQQIWANRPNATGFHVQPLYFNYPQWKKRAEFAPFIHFETTESGSPFFRLLTKCVVKPERVFEMGIHHISKQFHNYFSNEQLDKSIARLHHYKSRQSMDSSDSLRVNTIMLRYKNDFGLRVHKVLYKYL</sequence>
<dbReference type="PANTHER" id="PTHR21461:SF69">
    <property type="entry name" value="GLYCOSYLTRANSFERASE FAMILY 92 PROTEIN"/>
    <property type="match status" value="1"/>
</dbReference>
<evidence type="ECO:0000256" key="8">
    <source>
        <dbReference type="RuleBase" id="RU366017"/>
    </source>
</evidence>
<organism evidence="9 10">
    <name type="scientific">Plectus sambesii</name>
    <dbReference type="NCBI Taxonomy" id="2011161"/>
    <lineage>
        <taxon>Eukaryota</taxon>
        <taxon>Metazoa</taxon>
        <taxon>Ecdysozoa</taxon>
        <taxon>Nematoda</taxon>
        <taxon>Chromadorea</taxon>
        <taxon>Plectida</taxon>
        <taxon>Plectina</taxon>
        <taxon>Plectoidea</taxon>
        <taxon>Plectidae</taxon>
        <taxon>Plectus</taxon>
    </lineage>
</organism>
<evidence type="ECO:0000256" key="2">
    <source>
        <dbReference type="ARBA" id="ARBA00007647"/>
    </source>
</evidence>
<accession>A0A914WRI8</accession>
<dbReference type="GO" id="GO:0016757">
    <property type="term" value="F:glycosyltransferase activity"/>
    <property type="evidence" value="ECO:0007669"/>
    <property type="project" value="UniProtKB-UniRule"/>
</dbReference>
<evidence type="ECO:0000256" key="1">
    <source>
        <dbReference type="ARBA" id="ARBA00004167"/>
    </source>
</evidence>
<dbReference type="WBParaSite" id="PSAMB.scaffold463size50280.g6153.t1">
    <property type="protein sequence ID" value="PSAMB.scaffold463size50280.g6153.t1"/>
    <property type="gene ID" value="PSAMB.scaffold463size50280.g6153"/>
</dbReference>
<keyword evidence="5" id="KW-0812">Transmembrane</keyword>
<keyword evidence="3 8" id="KW-0328">Glycosyltransferase</keyword>
<evidence type="ECO:0000256" key="4">
    <source>
        <dbReference type="ARBA" id="ARBA00022679"/>
    </source>
</evidence>
<evidence type="ECO:0000256" key="3">
    <source>
        <dbReference type="ARBA" id="ARBA00022676"/>
    </source>
</evidence>
<dbReference type="AlphaFoldDB" id="A0A914WRI8"/>
<evidence type="ECO:0000256" key="6">
    <source>
        <dbReference type="ARBA" id="ARBA00022989"/>
    </source>
</evidence>
<dbReference type="PANTHER" id="PTHR21461">
    <property type="entry name" value="GLYCOSYLTRANSFERASE FAMILY 92 PROTEIN"/>
    <property type="match status" value="1"/>
</dbReference>
<keyword evidence="9" id="KW-1185">Reference proteome</keyword>
<protein>
    <recommendedName>
        <fullName evidence="8">Glycosyltransferase family 92 protein</fullName>
        <ecNumber evidence="8">2.4.1.-</ecNumber>
    </recommendedName>
</protein>
<evidence type="ECO:0000256" key="5">
    <source>
        <dbReference type="ARBA" id="ARBA00022692"/>
    </source>
</evidence>
<dbReference type="Proteomes" id="UP000887566">
    <property type="component" value="Unplaced"/>
</dbReference>
<dbReference type="GO" id="GO:0005737">
    <property type="term" value="C:cytoplasm"/>
    <property type="evidence" value="ECO:0007669"/>
    <property type="project" value="TreeGrafter"/>
</dbReference>
<keyword evidence="6" id="KW-1133">Transmembrane helix</keyword>
<evidence type="ECO:0000256" key="7">
    <source>
        <dbReference type="ARBA" id="ARBA00023136"/>
    </source>
</evidence>